<protein>
    <submittedName>
        <fullName evidence="2">Rrf2 family protein</fullName>
    </submittedName>
</protein>
<name>A0A839UC99_9HYPH</name>
<dbReference type="InterPro" id="IPR030489">
    <property type="entry name" value="TR_Rrf2-type_CS"/>
</dbReference>
<proteinExistence type="predicted"/>
<dbReference type="PROSITE" id="PS01332">
    <property type="entry name" value="HTH_RRF2_1"/>
    <property type="match status" value="1"/>
</dbReference>
<accession>A0A839UC99</accession>
<reference evidence="2 3" key="1">
    <citation type="submission" date="2020-08" db="EMBL/GenBank/DDBJ databases">
        <title>Genomic Encyclopedia of Type Strains, Phase III (KMG-III): the genomes of soil and plant-associated and newly described type strains.</title>
        <authorList>
            <person name="Whitman W."/>
        </authorList>
    </citation>
    <scope>NUCLEOTIDE SEQUENCE [LARGE SCALE GENOMIC DNA]</scope>
    <source>
        <strain evidence="2 3">CECT 7015</strain>
    </source>
</reference>
<dbReference type="PANTHER" id="PTHR33221:SF13">
    <property type="entry name" value="TRANSCRIPTIONAL REGULATOR-RELATED"/>
    <property type="match status" value="1"/>
</dbReference>
<dbReference type="Pfam" id="PF02082">
    <property type="entry name" value="Rrf2"/>
    <property type="match status" value="1"/>
</dbReference>
<dbReference type="PROSITE" id="PS51197">
    <property type="entry name" value="HTH_RRF2_2"/>
    <property type="match status" value="1"/>
</dbReference>
<comment type="caution">
    <text evidence="2">The sequence shown here is derived from an EMBL/GenBank/DDBJ whole genome shotgun (WGS) entry which is preliminary data.</text>
</comment>
<dbReference type="Proteomes" id="UP000554520">
    <property type="component" value="Unassembled WGS sequence"/>
</dbReference>
<dbReference type="GO" id="GO:0005829">
    <property type="term" value="C:cytosol"/>
    <property type="evidence" value="ECO:0007669"/>
    <property type="project" value="TreeGrafter"/>
</dbReference>
<feature type="region of interest" description="Disordered" evidence="1">
    <location>
        <begin position="195"/>
        <end position="215"/>
    </location>
</feature>
<evidence type="ECO:0000313" key="3">
    <source>
        <dbReference type="Proteomes" id="UP000554520"/>
    </source>
</evidence>
<dbReference type="SUPFAM" id="SSF46785">
    <property type="entry name" value="Winged helix' DNA-binding domain"/>
    <property type="match status" value="1"/>
</dbReference>
<evidence type="ECO:0000256" key="1">
    <source>
        <dbReference type="SAM" id="MobiDB-lite"/>
    </source>
</evidence>
<dbReference type="GO" id="GO:0003700">
    <property type="term" value="F:DNA-binding transcription factor activity"/>
    <property type="evidence" value="ECO:0007669"/>
    <property type="project" value="TreeGrafter"/>
</dbReference>
<dbReference type="PANTHER" id="PTHR33221">
    <property type="entry name" value="WINGED HELIX-TURN-HELIX TRANSCRIPTIONAL REGULATOR, RRF2 FAMILY"/>
    <property type="match status" value="1"/>
</dbReference>
<dbReference type="InterPro" id="IPR000944">
    <property type="entry name" value="Tscrpt_reg_Rrf2"/>
</dbReference>
<dbReference type="EMBL" id="JACHXN010000007">
    <property type="protein sequence ID" value="MBB3146311.1"/>
    <property type="molecule type" value="Genomic_DNA"/>
</dbReference>
<dbReference type="RefSeq" id="WP_112532419.1">
    <property type="nucleotide sequence ID" value="NZ_JACHXN010000007.1"/>
</dbReference>
<keyword evidence="3" id="KW-1185">Reference proteome</keyword>
<dbReference type="InterPro" id="IPR036388">
    <property type="entry name" value="WH-like_DNA-bd_sf"/>
</dbReference>
<dbReference type="InterPro" id="IPR036390">
    <property type="entry name" value="WH_DNA-bd_sf"/>
</dbReference>
<dbReference type="NCBIfam" id="TIGR00738">
    <property type="entry name" value="rrf2_super"/>
    <property type="match status" value="1"/>
</dbReference>
<evidence type="ECO:0000313" key="2">
    <source>
        <dbReference type="EMBL" id="MBB3146311.1"/>
    </source>
</evidence>
<dbReference type="Gene3D" id="1.10.10.10">
    <property type="entry name" value="Winged helix-like DNA-binding domain superfamily/Winged helix DNA-binding domain"/>
    <property type="match status" value="1"/>
</dbReference>
<gene>
    <name evidence="2" type="ORF">FHS21_002726</name>
</gene>
<dbReference type="AlphaFoldDB" id="A0A839UC99"/>
<organism evidence="2 3">
    <name type="scientific">Phyllobacterium trifolii</name>
    <dbReference type="NCBI Taxonomy" id="300193"/>
    <lineage>
        <taxon>Bacteria</taxon>
        <taxon>Pseudomonadati</taxon>
        <taxon>Pseudomonadota</taxon>
        <taxon>Alphaproteobacteria</taxon>
        <taxon>Hyphomicrobiales</taxon>
        <taxon>Phyllobacteriaceae</taxon>
        <taxon>Phyllobacterium</taxon>
    </lineage>
</organism>
<sequence>MNTNPTKPRDLIDTAAHSARPPSLYGATVEYGIHCMMYLIQPRAKPVSSRDLAELQGVPVTLMARIMPRLEKAGIVVSTSGINGGYRLAKEPREVTVLDIVDAIDGRKNLFDCKDVRENCLLFGGAPPAWITNGVCGIHAVMLRAQKSMRKEMARTTLEDLSGAFGDLAPAQFGEDVGAWLDNRATNREVTRISAVKDSSRKRVRRGQQNLKPQA</sequence>